<reference evidence="2" key="1">
    <citation type="journal article" date="2023" name="Front. Plant Sci.">
        <title>Chromosomal-level genome assembly of Melastoma candidum provides insights into trichome evolution.</title>
        <authorList>
            <person name="Zhong Y."/>
            <person name="Wu W."/>
            <person name="Sun C."/>
            <person name="Zou P."/>
            <person name="Liu Y."/>
            <person name="Dai S."/>
            <person name="Zhou R."/>
        </authorList>
    </citation>
    <scope>NUCLEOTIDE SEQUENCE [LARGE SCALE GENOMIC DNA]</scope>
</reference>
<evidence type="ECO:0000313" key="1">
    <source>
        <dbReference type="EMBL" id="KAI4342395.1"/>
    </source>
</evidence>
<protein>
    <submittedName>
        <fullName evidence="1">Uncharacterized protein</fullName>
    </submittedName>
</protein>
<dbReference type="Proteomes" id="UP001057402">
    <property type="component" value="Chromosome 7"/>
</dbReference>
<accession>A0ACB9P6M0</accession>
<evidence type="ECO:0000313" key="2">
    <source>
        <dbReference type="Proteomes" id="UP001057402"/>
    </source>
</evidence>
<keyword evidence="2" id="KW-1185">Reference proteome</keyword>
<proteinExistence type="predicted"/>
<dbReference type="EMBL" id="CM042886">
    <property type="protein sequence ID" value="KAI4342395.1"/>
    <property type="molecule type" value="Genomic_DNA"/>
</dbReference>
<organism evidence="1 2">
    <name type="scientific">Melastoma candidum</name>
    <dbReference type="NCBI Taxonomy" id="119954"/>
    <lineage>
        <taxon>Eukaryota</taxon>
        <taxon>Viridiplantae</taxon>
        <taxon>Streptophyta</taxon>
        <taxon>Embryophyta</taxon>
        <taxon>Tracheophyta</taxon>
        <taxon>Spermatophyta</taxon>
        <taxon>Magnoliopsida</taxon>
        <taxon>eudicotyledons</taxon>
        <taxon>Gunneridae</taxon>
        <taxon>Pentapetalae</taxon>
        <taxon>rosids</taxon>
        <taxon>malvids</taxon>
        <taxon>Myrtales</taxon>
        <taxon>Melastomataceae</taxon>
        <taxon>Melastomatoideae</taxon>
        <taxon>Melastomateae</taxon>
        <taxon>Melastoma</taxon>
    </lineage>
</organism>
<sequence>MVPMYSRFYNGYNYHYMEGETMRPHEIECLFSYYLIRTTGSLNGGRILQECVRNNACDITNGLCTPVSNPSAPVYITVKNGGNIEGLTTT</sequence>
<name>A0ACB9P6M0_9MYRT</name>
<gene>
    <name evidence="1" type="ORF">MLD38_027031</name>
</gene>
<comment type="caution">
    <text evidence="1">The sequence shown here is derived from an EMBL/GenBank/DDBJ whole genome shotgun (WGS) entry which is preliminary data.</text>
</comment>